<keyword evidence="3 6" id="KW-0378">Hydrolase</keyword>
<dbReference type="PANTHER" id="PTHR34978:SF3">
    <property type="entry name" value="SLR0241 PROTEIN"/>
    <property type="match status" value="1"/>
</dbReference>
<comment type="caution">
    <text evidence="9">The sequence shown here is derived from an EMBL/GenBank/DDBJ whole genome shotgun (WGS) entry which is preliminary data.</text>
</comment>
<dbReference type="RefSeq" id="WP_344259261.1">
    <property type="nucleotide sequence ID" value="NZ_BAAAMJ010000009.1"/>
</dbReference>
<dbReference type="PANTHER" id="PTHR34978">
    <property type="entry name" value="POSSIBLE SENSOR-TRANSDUCER PROTEIN BLAR"/>
    <property type="match status" value="1"/>
</dbReference>
<keyword evidence="1 6" id="KW-0645">Protease</keyword>
<keyword evidence="5 6" id="KW-0482">Metalloprotease</keyword>
<organism evidence="9 10">
    <name type="scientific">Streptomyces sodiiphilus</name>
    <dbReference type="NCBI Taxonomy" id="226217"/>
    <lineage>
        <taxon>Bacteria</taxon>
        <taxon>Bacillati</taxon>
        <taxon>Actinomycetota</taxon>
        <taxon>Actinomycetes</taxon>
        <taxon>Kitasatosporales</taxon>
        <taxon>Streptomycetaceae</taxon>
        <taxon>Streptomyces</taxon>
    </lineage>
</organism>
<feature type="transmembrane region" description="Helical" evidence="7">
    <location>
        <begin position="262"/>
        <end position="283"/>
    </location>
</feature>
<evidence type="ECO:0000256" key="4">
    <source>
        <dbReference type="ARBA" id="ARBA00022833"/>
    </source>
</evidence>
<dbReference type="InterPro" id="IPR052173">
    <property type="entry name" value="Beta-lactam_resp_regulator"/>
</dbReference>
<comment type="cofactor">
    <cofactor evidence="6">
        <name>Zn(2+)</name>
        <dbReference type="ChEBI" id="CHEBI:29105"/>
    </cofactor>
    <text evidence="6">Binds 1 zinc ion per subunit.</text>
</comment>
<dbReference type="Pfam" id="PF01435">
    <property type="entry name" value="Peptidase_M48"/>
    <property type="match status" value="1"/>
</dbReference>
<evidence type="ECO:0000256" key="2">
    <source>
        <dbReference type="ARBA" id="ARBA00022723"/>
    </source>
</evidence>
<feature type="transmembrane region" description="Helical" evidence="7">
    <location>
        <begin position="78"/>
        <end position="101"/>
    </location>
</feature>
<dbReference type="Proteomes" id="UP001501303">
    <property type="component" value="Unassembled WGS sequence"/>
</dbReference>
<dbReference type="Gene3D" id="3.30.2010.10">
    <property type="entry name" value="Metalloproteases ('zincins'), catalytic domain"/>
    <property type="match status" value="1"/>
</dbReference>
<sequence>MAHHLLLPLGTALGTGVLGPVLLARIRWPQQAPRLAVSLWLLLACTFVVAGWLTLAELLRVAGRAPEPLGAVLACSPWGTGSLLLALAFVLPGSALVRELLRTRRTRSRHRAALRLVGRKSPEVPATVLDSATPAVYCLPGLSPQIVVSTGALSALTPGQLRAALEHERAHLTGRHHLLVSAARACAVTIPGLPLARRLREDIPLLLEMVADDRAMRRCPPEELATALYRTATAGPPPGAFGLGGSFVLLRLRRILTPSRRFPGLLCGASTLTCAVLVGAALLGTCCTPSA</sequence>
<proteinExistence type="inferred from homology"/>
<dbReference type="InterPro" id="IPR001915">
    <property type="entry name" value="Peptidase_M48"/>
</dbReference>
<reference evidence="9 10" key="1">
    <citation type="journal article" date="2019" name="Int. J. Syst. Evol. Microbiol.">
        <title>The Global Catalogue of Microorganisms (GCM) 10K type strain sequencing project: providing services to taxonomists for standard genome sequencing and annotation.</title>
        <authorList>
            <consortium name="The Broad Institute Genomics Platform"/>
            <consortium name="The Broad Institute Genome Sequencing Center for Infectious Disease"/>
            <person name="Wu L."/>
            <person name="Ma J."/>
        </authorList>
    </citation>
    <scope>NUCLEOTIDE SEQUENCE [LARGE SCALE GENOMIC DNA]</scope>
    <source>
        <strain evidence="9 10">JCM 13581</strain>
    </source>
</reference>
<keyword evidence="7" id="KW-0812">Transmembrane</keyword>
<dbReference type="CDD" id="cd07326">
    <property type="entry name" value="M56_BlaR1_MecR1_like"/>
    <property type="match status" value="1"/>
</dbReference>
<protein>
    <submittedName>
        <fullName evidence="9">M56 family metallopeptidase</fullName>
    </submittedName>
</protein>
<feature type="transmembrane region" description="Helical" evidence="7">
    <location>
        <begin position="35"/>
        <end position="58"/>
    </location>
</feature>
<evidence type="ECO:0000259" key="8">
    <source>
        <dbReference type="Pfam" id="PF01435"/>
    </source>
</evidence>
<name>A0ABN2NX47_9ACTN</name>
<evidence type="ECO:0000256" key="5">
    <source>
        <dbReference type="ARBA" id="ARBA00023049"/>
    </source>
</evidence>
<evidence type="ECO:0000256" key="3">
    <source>
        <dbReference type="ARBA" id="ARBA00022801"/>
    </source>
</evidence>
<keyword evidence="10" id="KW-1185">Reference proteome</keyword>
<feature type="transmembrane region" description="Helical" evidence="7">
    <location>
        <begin position="6"/>
        <end position="23"/>
    </location>
</feature>
<keyword evidence="7" id="KW-1133">Transmembrane helix</keyword>
<keyword evidence="7" id="KW-0472">Membrane</keyword>
<evidence type="ECO:0000256" key="7">
    <source>
        <dbReference type="SAM" id="Phobius"/>
    </source>
</evidence>
<comment type="similarity">
    <text evidence="6">Belongs to the peptidase M48 family.</text>
</comment>
<evidence type="ECO:0000256" key="1">
    <source>
        <dbReference type="ARBA" id="ARBA00022670"/>
    </source>
</evidence>
<evidence type="ECO:0000256" key="6">
    <source>
        <dbReference type="RuleBase" id="RU003983"/>
    </source>
</evidence>
<accession>A0ABN2NX47</accession>
<dbReference type="EMBL" id="BAAAMJ010000009">
    <property type="protein sequence ID" value="GAA1902555.1"/>
    <property type="molecule type" value="Genomic_DNA"/>
</dbReference>
<feature type="domain" description="Peptidase M48" evidence="8">
    <location>
        <begin position="107"/>
        <end position="179"/>
    </location>
</feature>
<gene>
    <name evidence="9" type="ORF">GCM10009716_10560</name>
</gene>
<keyword evidence="4 6" id="KW-0862">Zinc</keyword>
<keyword evidence="2" id="KW-0479">Metal-binding</keyword>
<evidence type="ECO:0000313" key="9">
    <source>
        <dbReference type="EMBL" id="GAA1902555.1"/>
    </source>
</evidence>
<evidence type="ECO:0000313" key="10">
    <source>
        <dbReference type="Proteomes" id="UP001501303"/>
    </source>
</evidence>